<comment type="catalytic activity">
    <reaction evidence="4 5">
        <text>L-glutaminyl-[peptide chain release factor] + S-adenosyl-L-methionine = N(5)-methyl-L-glutaminyl-[peptide chain release factor] + S-adenosyl-L-homocysteine + H(+)</text>
        <dbReference type="Rhea" id="RHEA:42896"/>
        <dbReference type="Rhea" id="RHEA-COMP:10271"/>
        <dbReference type="Rhea" id="RHEA-COMP:10272"/>
        <dbReference type="ChEBI" id="CHEBI:15378"/>
        <dbReference type="ChEBI" id="CHEBI:30011"/>
        <dbReference type="ChEBI" id="CHEBI:57856"/>
        <dbReference type="ChEBI" id="CHEBI:59789"/>
        <dbReference type="ChEBI" id="CHEBI:61891"/>
        <dbReference type="EC" id="2.1.1.297"/>
    </reaction>
</comment>
<dbReference type="Proteomes" id="UP000190105">
    <property type="component" value="Unassembled WGS sequence"/>
</dbReference>
<dbReference type="HAMAP" id="MF_02126">
    <property type="entry name" value="RF_methyltr_PrmC"/>
    <property type="match status" value="1"/>
</dbReference>
<comment type="function">
    <text evidence="5">Methylates the class 1 translation termination release factors RF1/PrfA and RF2/PrfB on the glutamine residue of the universally conserved GGQ motif.</text>
</comment>
<dbReference type="Gene3D" id="1.10.8.10">
    <property type="entry name" value="DNA helicase RuvA subunit, C-terminal domain"/>
    <property type="match status" value="1"/>
</dbReference>
<feature type="domain" description="Release factor glutamine methyltransferase N-terminal" evidence="7">
    <location>
        <begin position="5"/>
        <end position="73"/>
    </location>
</feature>
<dbReference type="EMBL" id="FUYH01000001">
    <property type="protein sequence ID" value="SKA75870.1"/>
    <property type="molecule type" value="Genomic_DNA"/>
</dbReference>
<keyword evidence="3 5" id="KW-0949">S-adenosyl-L-methionine</keyword>
<evidence type="ECO:0000256" key="1">
    <source>
        <dbReference type="ARBA" id="ARBA00022603"/>
    </source>
</evidence>
<dbReference type="InterPro" id="IPR002052">
    <property type="entry name" value="DNA_methylase_N6_adenine_CS"/>
</dbReference>
<dbReference type="InterPro" id="IPR050320">
    <property type="entry name" value="N5-glutamine_MTase"/>
</dbReference>
<dbReference type="CDD" id="cd02440">
    <property type="entry name" value="AdoMet_MTases"/>
    <property type="match status" value="1"/>
</dbReference>
<dbReference type="InterPro" id="IPR007848">
    <property type="entry name" value="Small_mtfrase_dom"/>
</dbReference>
<dbReference type="PANTHER" id="PTHR18895:SF74">
    <property type="entry name" value="MTRF1L RELEASE FACTOR GLUTAMINE METHYLTRANSFERASE"/>
    <property type="match status" value="1"/>
</dbReference>
<evidence type="ECO:0000259" key="6">
    <source>
        <dbReference type="Pfam" id="PF05175"/>
    </source>
</evidence>
<dbReference type="GO" id="GO:0032259">
    <property type="term" value="P:methylation"/>
    <property type="evidence" value="ECO:0007669"/>
    <property type="project" value="UniProtKB-KW"/>
</dbReference>
<feature type="binding site" evidence="5">
    <location>
        <position position="141"/>
    </location>
    <ligand>
        <name>S-adenosyl-L-methionine</name>
        <dbReference type="ChEBI" id="CHEBI:59789"/>
    </ligand>
</feature>
<gene>
    <name evidence="5" type="primary">prmC</name>
    <name evidence="8" type="ORF">SAMN05443428_101104</name>
</gene>
<dbReference type="SUPFAM" id="SSF53335">
    <property type="entry name" value="S-adenosyl-L-methionine-dependent methyltransferases"/>
    <property type="match status" value="1"/>
</dbReference>
<dbReference type="Pfam" id="PF17827">
    <property type="entry name" value="PrmC_N"/>
    <property type="match status" value="1"/>
</dbReference>
<dbReference type="Pfam" id="PF05175">
    <property type="entry name" value="MTS"/>
    <property type="match status" value="1"/>
</dbReference>
<dbReference type="InterPro" id="IPR004556">
    <property type="entry name" value="HemK-like"/>
</dbReference>
<evidence type="ECO:0000313" key="9">
    <source>
        <dbReference type="Proteomes" id="UP000190105"/>
    </source>
</evidence>
<dbReference type="GO" id="GO:0003676">
    <property type="term" value="F:nucleic acid binding"/>
    <property type="evidence" value="ECO:0007669"/>
    <property type="project" value="InterPro"/>
</dbReference>
<keyword evidence="2 5" id="KW-0808">Transferase</keyword>
<proteinExistence type="inferred from homology"/>
<dbReference type="PROSITE" id="PS00092">
    <property type="entry name" value="N6_MTASE"/>
    <property type="match status" value="1"/>
</dbReference>
<dbReference type="NCBIfam" id="TIGR03534">
    <property type="entry name" value="RF_mod_PrmC"/>
    <property type="match status" value="1"/>
</dbReference>
<evidence type="ECO:0000259" key="7">
    <source>
        <dbReference type="Pfam" id="PF17827"/>
    </source>
</evidence>
<reference evidence="9" key="1">
    <citation type="submission" date="2017-02" db="EMBL/GenBank/DDBJ databases">
        <authorList>
            <person name="Varghese N."/>
            <person name="Submissions S."/>
        </authorList>
    </citation>
    <scope>NUCLEOTIDE SEQUENCE [LARGE SCALE GENOMIC DNA]</scope>
    <source>
        <strain evidence="9">USBA 833</strain>
    </source>
</reference>
<evidence type="ECO:0000256" key="3">
    <source>
        <dbReference type="ARBA" id="ARBA00022691"/>
    </source>
</evidence>
<dbReference type="AlphaFoldDB" id="A0A1T4WF21"/>
<feature type="domain" description="Methyltransferase small" evidence="6">
    <location>
        <begin position="95"/>
        <end position="191"/>
    </location>
</feature>
<feature type="binding site" evidence="5">
    <location>
        <begin position="188"/>
        <end position="191"/>
    </location>
    <ligand>
        <name>substrate</name>
    </ligand>
</feature>
<sequence length="282" mass="32418">MKIYEAINKAVQILSNSTSPLLDAQILLESVLEKDRIYIYMNRDKDISDSEVEKFFNLVERRKNGEPISYILGYKEFMSLKFKVEKGVLIPRPDTEVLVEEVLKNIKDKKNPIIVDVGCGSGAISVSIAKYKEDALIYALDIMDVPLKVTFENARLYGVEKRVHVIKSDMLKSLDKTLYDKVDVLVSNPPYIKWDIIPTLMKDVKDYEPYEALYGGEDGLYFYRNITREALPFIKSGGFIAYEIGHDQGFQVQNILKENEFYNICCIKDLAGLDRVVTGWRR</sequence>
<dbReference type="GO" id="GO:0102559">
    <property type="term" value="F:peptide chain release factor N(5)-glutamine methyltransferase activity"/>
    <property type="evidence" value="ECO:0007669"/>
    <property type="project" value="UniProtKB-EC"/>
</dbReference>
<dbReference type="InterPro" id="IPR029063">
    <property type="entry name" value="SAM-dependent_MTases_sf"/>
</dbReference>
<accession>A0A1T4WF21</accession>
<dbReference type="STRING" id="1147123.SAMN05443428_101104"/>
<evidence type="ECO:0000256" key="2">
    <source>
        <dbReference type="ARBA" id="ARBA00022679"/>
    </source>
</evidence>
<name>A0A1T4WF21_9CLOT</name>
<dbReference type="Gene3D" id="3.40.50.150">
    <property type="entry name" value="Vaccinia Virus protein VP39"/>
    <property type="match status" value="1"/>
</dbReference>
<comment type="caution">
    <text evidence="5">Lacks conserved residue(s) required for the propagation of feature annotation.</text>
</comment>
<feature type="binding site" evidence="5">
    <location>
        <position position="188"/>
    </location>
    <ligand>
        <name>S-adenosyl-L-methionine</name>
        <dbReference type="ChEBI" id="CHEBI:59789"/>
    </ligand>
</feature>
<dbReference type="NCBIfam" id="TIGR00536">
    <property type="entry name" value="hemK_fam"/>
    <property type="match status" value="1"/>
</dbReference>
<feature type="binding site" evidence="5">
    <location>
        <begin position="118"/>
        <end position="122"/>
    </location>
    <ligand>
        <name>S-adenosyl-L-methionine</name>
        <dbReference type="ChEBI" id="CHEBI:59789"/>
    </ligand>
</feature>
<evidence type="ECO:0000256" key="5">
    <source>
        <dbReference type="HAMAP-Rule" id="MF_02126"/>
    </source>
</evidence>
<dbReference type="OrthoDB" id="9800643at2"/>
<comment type="similarity">
    <text evidence="5">Belongs to the protein N5-glutamine methyltransferase family. PrmC subfamily.</text>
</comment>
<keyword evidence="9" id="KW-1185">Reference proteome</keyword>
<dbReference type="InterPro" id="IPR040758">
    <property type="entry name" value="PrmC_N"/>
</dbReference>
<evidence type="ECO:0000256" key="4">
    <source>
        <dbReference type="ARBA" id="ARBA00048391"/>
    </source>
</evidence>
<dbReference type="RefSeq" id="WP_078695307.1">
    <property type="nucleotide sequence ID" value="NZ_FUYH01000001.1"/>
</dbReference>
<evidence type="ECO:0000313" key="8">
    <source>
        <dbReference type="EMBL" id="SKA75870.1"/>
    </source>
</evidence>
<dbReference type="InterPro" id="IPR019874">
    <property type="entry name" value="RF_methyltr_PrmC"/>
</dbReference>
<keyword evidence="1 5" id="KW-0489">Methyltransferase</keyword>
<organism evidence="8 9">
    <name type="scientific">Caloramator quimbayensis</name>
    <dbReference type="NCBI Taxonomy" id="1147123"/>
    <lineage>
        <taxon>Bacteria</taxon>
        <taxon>Bacillati</taxon>
        <taxon>Bacillota</taxon>
        <taxon>Clostridia</taxon>
        <taxon>Eubacteriales</taxon>
        <taxon>Clostridiaceae</taxon>
        <taxon>Caloramator</taxon>
    </lineage>
</organism>
<protein>
    <recommendedName>
        <fullName evidence="5">Release factor glutamine methyltransferase</fullName>
        <shortName evidence="5">RF MTase</shortName>
        <ecNumber evidence="5">2.1.1.297</ecNumber>
    </recommendedName>
    <alternativeName>
        <fullName evidence="5">N5-glutamine methyltransferase PrmC</fullName>
    </alternativeName>
    <alternativeName>
        <fullName evidence="5">Protein-(glutamine-N5) MTase PrmC</fullName>
    </alternativeName>
    <alternativeName>
        <fullName evidence="5">Protein-glutamine N-methyltransferase PrmC</fullName>
    </alternativeName>
</protein>
<dbReference type="EC" id="2.1.1.297" evidence="5"/>
<dbReference type="PANTHER" id="PTHR18895">
    <property type="entry name" value="HEMK METHYLTRANSFERASE"/>
    <property type="match status" value="1"/>
</dbReference>